<feature type="domain" description="Trimeric autotransporter adhesin YadA-like stalk" evidence="2">
    <location>
        <begin position="244"/>
        <end position="283"/>
    </location>
</feature>
<sequence length="412" mass="40834">MNNVFRLIWNRTLGRLVVASEAARSRDKAATQHGAVGLLPAPEAAISGVPAFLRPLTLAVVLAALPISGFYPQGAQANLTTSPSAAGFALVCSAPGDQAVANGTVAFALGCRARAIGDYTTAIGLDSRASGYQAISVGNVSVASGYRAAAFGTSADALADRATAIGAAAQATDVRATAIGAGADASLDYSVALGSESIADRNSGVRGYDVSLNSAAIDGSAIALTEGTWGAVSVGDVAEGDFRQITGVAAGSADSDAVNVAQLKAVRDIASSGGVEYYSVNDGGVPKDNVDNLGASGLNALAAGTNASAAKEGSVAIGHNSTSEGVNGVAIGANTVNGDYLSNTFTPASNAGQVAIGDSAETETLGQIAIGLDAKSNQNGGNFSIAIGGRVMPLVIAAFPWAVRRELMVMAP</sequence>
<proteinExistence type="predicted"/>
<reference evidence="4 5" key="2">
    <citation type="submission" date="2020-06" db="EMBL/GenBank/DDBJ databases">
        <title>Halomonas songnenensis sp. nov., a moderately halophilic bacterium isolated from saline and alkaline soils.</title>
        <authorList>
            <person name="Jiang J."/>
            <person name="Pan Y."/>
        </authorList>
    </citation>
    <scope>NUCLEOTIDE SEQUENCE [LARGE SCALE GENOMIC DNA]</scope>
    <source>
        <strain evidence="4 5">TBZ9</strain>
    </source>
</reference>
<keyword evidence="5" id="KW-1185">Reference proteome</keyword>
<evidence type="ECO:0008006" key="6">
    <source>
        <dbReference type="Google" id="ProtNLM"/>
    </source>
</evidence>
<dbReference type="Pfam" id="PF05662">
    <property type="entry name" value="YadA_stalk"/>
    <property type="match status" value="1"/>
</dbReference>
<dbReference type="AlphaFoldDB" id="A0A7Y3TWE1"/>
<evidence type="ECO:0000259" key="2">
    <source>
        <dbReference type="Pfam" id="PF05662"/>
    </source>
</evidence>
<feature type="domain" description="ESPR" evidence="3">
    <location>
        <begin position="1"/>
        <end position="41"/>
    </location>
</feature>
<dbReference type="SUPFAM" id="SSF101967">
    <property type="entry name" value="Adhesin YadA, collagen-binding domain"/>
    <property type="match status" value="2"/>
</dbReference>
<evidence type="ECO:0000259" key="1">
    <source>
        <dbReference type="Pfam" id="PF05658"/>
    </source>
</evidence>
<dbReference type="InterPro" id="IPR011049">
    <property type="entry name" value="Serralysin-like_metalloprot_C"/>
</dbReference>
<evidence type="ECO:0000313" key="4">
    <source>
        <dbReference type="EMBL" id="NOG31355.1"/>
    </source>
</evidence>
<dbReference type="InterPro" id="IPR024973">
    <property type="entry name" value="ESPR"/>
</dbReference>
<evidence type="ECO:0000259" key="3">
    <source>
        <dbReference type="Pfam" id="PF13018"/>
    </source>
</evidence>
<dbReference type="Gene3D" id="2.150.10.10">
    <property type="entry name" value="Serralysin-like metalloprotease, C-terminal"/>
    <property type="match status" value="2"/>
</dbReference>
<protein>
    <recommendedName>
        <fullName evidence="6">Trimeric autotransporter adhesin</fullName>
    </recommendedName>
</protein>
<comment type="caution">
    <text evidence="4">The sequence shown here is derived from an EMBL/GenBank/DDBJ whole genome shotgun (WGS) entry which is preliminary data.</text>
</comment>
<dbReference type="InterPro" id="IPR008635">
    <property type="entry name" value="Coiled_stalk_dom"/>
</dbReference>
<reference evidence="4 5" key="1">
    <citation type="submission" date="2020-05" db="EMBL/GenBank/DDBJ databases">
        <authorList>
            <person name="Ruan W."/>
            <person name="Jeon C.O."/>
            <person name="Chun B.H."/>
        </authorList>
    </citation>
    <scope>NUCLEOTIDE SEQUENCE [LARGE SCALE GENOMIC DNA]</scope>
    <source>
        <strain evidence="4 5">TBZ9</strain>
    </source>
</reference>
<dbReference type="GO" id="GO:0019867">
    <property type="term" value="C:outer membrane"/>
    <property type="evidence" value="ECO:0007669"/>
    <property type="project" value="InterPro"/>
</dbReference>
<gene>
    <name evidence="4" type="ORF">HLB35_05500</name>
</gene>
<feature type="domain" description="Trimeric autotransporter adhesin YadA-like head" evidence="1">
    <location>
        <begin position="143"/>
        <end position="168"/>
    </location>
</feature>
<dbReference type="Proteomes" id="UP000588806">
    <property type="component" value="Unassembled WGS sequence"/>
</dbReference>
<accession>A0A7Y3TWE1</accession>
<evidence type="ECO:0000313" key="5">
    <source>
        <dbReference type="Proteomes" id="UP000588806"/>
    </source>
</evidence>
<dbReference type="InterPro" id="IPR008640">
    <property type="entry name" value="Adhesin_Head_dom"/>
</dbReference>
<dbReference type="RefSeq" id="WP_171701816.1">
    <property type="nucleotide sequence ID" value="NZ_JABFHI010000002.1"/>
</dbReference>
<feature type="domain" description="Trimeric autotransporter adhesin YadA-like head" evidence="1">
    <location>
        <begin position="115"/>
        <end position="139"/>
    </location>
</feature>
<dbReference type="Pfam" id="PF05658">
    <property type="entry name" value="YadA_head"/>
    <property type="match status" value="4"/>
</dbReference>
<name>A0A7Y3TWE1_9GAMM</name>
<dbReference type="EMBL" id="JABFHI010000002">
    <property type="protein sequence ID" value="NOG31355.1"/>
    <property type="molecule type" value="Genomic_DNA"/>
</dbReference>
<feature type="domain" description="Trimeric autotransporter adhesin YadA-like head" evidence="1">
    <location>
        <begin position="174"/>
        <end position="197"/>
    </location>
</feature>
<organism evidence="4 5">
    <name type="scientific">Vreelandella azerica</name>
    <dbReference type="NCBI Taxonomy" id="2732867"/>
    <lineage>
        <taxon>Bacteria</taxon>
        <taxon>Pseudomonadati</taxon>
        <taxon>Pseudomonadota</taxon>
        <taxon>Gammaproteobacteria</taxon>
        <taxon>Oceanospirillales</taxon>
        <taxon>Halomonadaceae</taxon>
        <taxon>Vreelandella</taxon>
    </lineage>
</organism>
<feature type="domain" description="Trimeric autotransporter adhesin YadA-like head" evidence="1">
    <location>
        <begin position="309"/>
        <end position="335"/>
    </location>
</feature>
<dbReference type="Pfam" id="PF13018">
    <property type="entry name" value="ESPR"/>
    <property type="match status" value="1"/>
</dbReference>